<dbReference type="HOGENOM" id="CLU_016733_10_1_10"/>
<dbReference type="Proteomes" id="UP000001227">
    <property type="component" value="Chromosome"/>
</dbReference>
<keyword evidence="4 7" id="KW-0808">Transferase</keyword>
<dbReference type="SUPFAM" id="SSF47005">
    <property type="entry name" value="Peripheral subunit-binding domain of 2-oxo acid dehydrogenase complex"/>
    <property type="match status" value="1"/>
</dbReference>
<proteinExistence type="inferred from homology"/>
<dbReference type="PROSITE" id="PS51826">
    <property type="entry name" value="PSBD"/>
    <property type="match status" value="1"/>
</dbReference>
<dbReference type="Pfam" id="PF00364">
    <property type="entry name" value="Biotin_lipoyl"/>
    <property type="match status" value="1"/>
</dbReference>
<dbReference type="SUPFAM" id="SSF52777">
    <property type="entry name" value="CoA-dependent acyltransferases"/>
    <property type="match status" value="1"/>
</dbReference>
<dbReference type="InterPro" id="IPR000089">
    <property type="entry name" value="Biotin_lipoyl"/>
</dbReference>
<comment type="subunit">
    <text evidence="3">Forms a 24-polypeptide structural core with octahedral symmetry.</text>
</comment>
<dbReference type="GO" id="GO:0031405">
    <property type="term" value="F:lipoic acid binding"/>
    <property type="evidence" value="ECO:0007669"/>
    <property type="project" value="TreeGrafter"/>
</dbReference>
<dbReference type="InterPro" id="IPR023213">
    <property type="entry name" value="CAT-like_dom_sf"/>
</dbReference>
<dbReference type="STRING" id="452471.Aasi_0642"/>
<dbReference type="EMBL" id="CP001102">
    <property type="protein sequence ID" value="ACE06039.1"/>
    <property type="molecule type" value="Genomic_DNA"/>
</dbReference>
<dbReference type="InterPro" id="IPR003016">
    <property type="entry name" value="2-oxoA_DH_lipoyl-BS"/>
</dbReference>
<reference evidence="10 11" key="1">
    <citation type="journal article" date="2010" name="J. Bacteriol.">
        <title>The genome of the amoeba symbiont 'Candidatus Amoebophilus asiaticus' reveals common mechanisms for host cell interaction among amoeba-associated bacteria.</title>
        <authorList>
            <person name="Schmitz-Esser S."/>
            <person name="Tischler P."/>
            <person name="Arnold R."/>
            <person name="Montanaro J."/>
            <person name="Wagner M."/>
            <person name="Rattei T."/>
            <person name="Horn M."/>
        </authorList>
    </citation>
    <scope>NUCLEOTIDE SEQUENCE [LARGE SCALE GENOMIC DNA]</scope>
    <source>
        <strain evidence="10 11">5a2</strain>
    </source>
</reference>
<dbReference type="EC" id="2.3.1.-" evidence="7"/>
<evidence type="ECO:0000256" key="6">
    <source>
        <dbReference type="ARBA" id="ARBA00023315"/>
    </source>
</evidence>
<dbReference type="AlphaFoldDB" id="B3ES37"/>
<evidence type="ECO:0000259" key="9">
    <source>
        <dbReference type="PROSITE" id="PS51826"/>
    </source>
</evidence>
<dbReference type="Gene3D" id="3.30.559.10">
    <property type="entry name" value="Chloramphenicol acetyltransferase-like domain"/>
    <property type="match status" value="1"/>
</dbReference>
<evidence type="ECO:0000256" key="7">
    <source>
        <dbReference type="RuleBase" id="RU003423"/>
    </source>
</evidence>
<evidence type="ECO:0000256" key="3">
    <source>
        <dbReference type="ARBA" id="ARBA00011484"/>
    </source>
</evidence>
<evidence type="ECO:0000313" key="11">
    <source>
        <dbReference type="Proteomes" id="UP000001227"/>
    </source>
</evidence>
<dbReference type="InterPro" id="IPR004167">
    <property type="entry name" value="PSBD"/>
</dbReference>
<keyword evidence="11" id="KW-1185">Reference proteome</keyword>
<dbReference type="GO" id="GO:0005737">
    <property type="term" value="C:cytoplasm"/>
    <property type="evidence" value="ECO:0007669"/>
    <property type="project" value="TreeGrafter"/>
</dbReference>
<accession>B3ES37</accession>
<comment type="similarity">
    <text evidence="2 7">Belongs to the 2-oxoacid dehydrogenase family.</text>
</comment>
<dbReference type="Gene3D" id="2.40.50.100">
    <property type="match status" value="1"/>
</dbReference>
<organism evidence="10 11">
    <name type="scientific">Amoebophilus asiaticus (strain 5a2)</name>
    <dbReference type="NCBI Taxonomy" id="452471"/>
    <lineage>
        <taxon>Bacteria</taxon>
        <taxon>Pseudomonadati</taxon>
        <taxon>Bacteroidota</taxon>
        <taxon>Cytophagia</taxon>
        <taxon>Cytophagales</taxon>
        <taxon>Amoebophilaceae</taxon>
        <taxon>Candidatus Amoebophilus</taxon>
    </lineage>
</organism>
<dbReference type="InterPro" id="IPR001078">
    <property type="entry name" value="2-oxoacid_DH_actylTfrase"/>
</dbReference>
<dbReference type="PANTHER" id="PTHR43178">
    <property type="entry name" value="DIHYDROLIPOAMIDE ACETYLTRANSFERASE COMPONENT OF PYRUVATE DEHYDROGENASE COMPLEX"/>
    <property type="match status" value="1"/>
</dbReference>
<evidence type="ECO:0000256" key="1">
    <source>
        <dbReference type="ARBA" id="ARBA00001938"/>
    </source>
</evidence>
<evidence type="ECO:0000259" key="8">
    <source>
        <dbReference type="PROSITE" id="PS50968"/>
    </source>
</evidence>
<sequence length="450" mass="49420">MVVQKLSLHKNISMKELAIAMPKMGESVMEATIIKWLKKEGDEIAEAESILEVATDKVDSEIPAPYTGKLKKILVQVGQVVAVGAPIAIFEVEDTTLLGNGQSISQSKIASQALPATKSFASSDSRPVKHTVQLHERTACPLYDTAGRFYSPLVRYIAQKESLSLEEMENIPGTGKDNRVTKQDLLTYLAHRRSTQRSSSYSNLTIESIQQYAKPGDEIIPMDRVRKIIAERMVAAMHTVPHVTSFVEADVTELVAWREKNKLAFKQKTGIGLTYTPLFVKAVAQAIQKFPLINVSVVGEYIIKRKAINIGLAVALPDGNLIVPVVKNADQLTLSELAICIHKLVHNARHGQLLPDDIADGTYTISNIGSFQNLMGTPIIMQPQVAILAVGSIVKKPAVIETAQGEQITIRHQMYLSHTYDHRVVDGALGGQFAKAVADYLEKFDFAKES</sequence>
<dbReference type="PROSITE" id="PS00189">
    <property type="entry name" value="LIPOYL"/>
    <property type="match status" value="1"/>
</dbReference>
<evidence type="ECO:0000256" key="4">
    <source>
        <dbReference type="ARBA" id="ARBA00022679"/>
    </source>
</evidence>
<evidence type="ECO:0000256" key="5">
    <source>
        <dbReference type="ARBA" id="ARBA00022823"/>
    </source>
</evidence>
<feature type="domain" description="Lipoyl-binding" evidence="8">
    <location>
        <begin position="16"/>
        <end position="91"/>
    </location>
</feature>
<dbReference type="PANTHER" id="PTHR43178:SF5">
    <property type="entry name" value="LIPOAMIDE ACYLTRANSFERASE COMPONENT OF BRANCHED-CHAIN ALPHA-KETO ACID DEHYDROGENASE COMPLEX, MITOCHONDRIAL"/>
    <property type="match status" value="1"/>
</dbReference>
<feature type="domain" description="Peripheral subunit-binding (PSBD)" evidence="9">
    <location>
        <begin position="149"/>
        <end position="189"/>
    </location>
</feature>
<dbReference type="eggNOG" id="COG0508">
    <property type="taxonomic scope" value="Bacteria"/>
</dbReference>
<dbReference type="Pfam" id="PF00198">
    <property type="entry name" value="2-oxoacid_dh"/>
    <property type="match status" value="1"/>
</dbReference>
<dbReference type="InterPro" id="IPR011053">
    <property type="entry name" value="Single_hybrid_motif"/>
</dbReference>
<dbReference type="PROSITE" id="PS50968">
    <property type="entry name" value="BIOTINYL_LIPOYL"/>
    <property type="match status" value="1"/>
</dbReference>
<keyword evidence="5 7" id="KW-0450">Lipoyl</keyword>
<dbReference type="KEGG" id="aas:Aasi_0642"/>
<dbReference type="InterPro" id="IPR050743">
    <property type="entry name" value="2-oxoacid_DH_E2_comp"/>
</dbReference>
<comment type="cofactor">
    <cofactor evidence="1 7">
        <name>(R)-lipoate</name>
        <dbReference type="ChEBI" id="CHEBI:83088"/>
    </cofactor>
</comment>
<dbReference type="FunFam" id="3.30.559.10:FF:000007">
    <property type="entry name" value="Dihydrolipoamide acetyltransferase component of pyruvate dehydrogenase complex"/>
    <property type="match status" value="1"/>
</dbReference>
<dbReference type="CDD" id="cd06849">
    <property type="entry name" value="lipoyl_domain"/>
    <property type="match status" value="1"/>
</dbReference>
<dbReference type="SUPFAM" id="SSF51230">
    <property type="entry name" value="Single hybrid motif"/>
    <property type="match status" value="1"/>
</dbReference>
<dbReference type="Gene3D" id="4.10.320.10">
    <property type="entry name" value="E3-binding domain"/>
    <property type="match status" value="1"/>
</dbReference>
<evidence type="ECO:0000313" key="10">
    <source>
        <dbReference type="EMBL" id="ACE06039.1"/>
    </source>
</evidence>
<keyword evidence="6 7" id="KW-0012">Acyltransferase</keyword>
<dbReference type="Pfam" id="PF02817">
    <property type="entry name" value="E3_binding"/>
    <property type="match status" value="1"/>
</dbReference>
<gene>
    <name evidence="10" type="ordered locus">Aasi_0642</name>
</gene>
<dbReference type="GO" id="GO:0016407">
    <property type="term" value="F:acetyltransferase activity"/>
    <property type="evidence" value="ECO:0007669"/>
    <property type="project" value="TreeGrafter"/>
</dbReference>
<name>B3ES37_AMOA5</name>
<dbReference type="InterPro" id="IPR036625">
    <property type="entry name" value="E3-bd_dom_sf"/>
</dbReference>
<protein>
    <recommendedName>
        <fullName evidence="7">Dihydrolipoamide acetyltransferase component of pyruvate dehydrogenase complex</fullName>
        <ecNumber evidence="7">2.3.1.-</ecNumber>
    </recommendedName>
</protein>
<evidence type="ECO:0000256" key="2">
    <source>
        <dbReference type="ARBA" id="ARBA00007317"/>
    </source>
</evidence>